<dbReference type="Proteomes" id="UP000182961">
    <property type="component" value="Unassembled WGS sequence"/>
</dbReference>
<sequence>MEKLRKHKFNSLNSGKAENIEDFFNQLIKPQFEHVNEIKNTHETLLNYIEHPEATLFLRLYGSFSKDNYDLLRRGFLTRFPDRTKMVFCDNTFSMLFTGLKLSGQTIEEDELIDYFNQEKLICSFGLTSNEKELSFYTNNKAVRVSLNSKGYYLAHIKPTGYGYSDLCKRNLREFFPNPDRKEWDTDSKIRHAKDNLNETQKSLLKAHFVRLVHPLNSFLVPKKDHLIYKGKNIGEELELIKYVKSYLEKEFPKEYQEFENITLAHTFQPTDSKLESIEWFEKPIPRNNHLKKKKEKTEIINTPASNEIPNEIEEELENNLLRWLKSIGMQVFTEILCPSILINPKVTIHEISEKYPQFQKFSESSKKSRLSSSKSIYKNGLIPESLQFIIDSKNTKETTRKAASELLLNI</sequence>
<accession>A0A1I4TLY3</accession>
<dbReference type="AlphaFoldDB" id="A0A1I4TLY3"/>
<name>A0A1I4TLY3_9FLAO</name>
<evidence type="ECO:0000313" key="2">
    <source>
        <dbReference type="Proteomes" id="UP000182961"/>
    </source>
</evidence>
<dbReference type="RefSeq" id="WP_024980133.1">
    <property type="nucleotide sequence ID" value="NZ_CBCRUM010000008.1"/>
</dbReference>
<dbReference type="EMBL" id="FOUT01000002">
    <property type="protein sequence ID" value="SFM77567.1"/>
    <property type="molecule type" value="Genomic_DNA"/>
</dbReference>
<protein>
    <submittedName>
        <fullName evidence="1">Uncharacterized protein</fullName>
    </submittedName>
</protein>
<gene>
    <name evidence="1" type="ORF">SAMN05444143_102174</name>
</gene>
<organism evidence="1 2">
    <name type="scientific">Flavobacterium succinicans</name>
    <dbReference type="NCBI Taxonomy" id="29536"/>
    <lineage>
        <taxon>Bacteria</taxon>
        <taxon>Pseudomonadati</taxon>
        <taxon>Bacteroidota</taxon>
        <taxon>Flavobacteriia</taxon>
        <taxon>Flavobacteriales</taxon>
        <taxon>Flavobacteriaceae</taxon>
        <taxon>Flavobacterium</taxon>
    </lineage>
</organism>
<evidence type="ECO:0000313" key="1">
    <source>
        <dbReference type="EMBL" id="SFM77567.1"/>
    </source>
</evidence>
<proteinExistence type="predicted"/>
<keyword evidence="2" id="KW-1185">Reference proteome</keyword>
<reference evidence="2" key="1">
    <citation type="submission" date="2016-10" db="EMBL/GenBank/DDBJ databases">
        <authorList>
            <person name="Varghese N."/>
            <person name="Submissions S."/>
        </authorList>
    </citation>
    <scope>NUCLEOTIDE SEQUENCE [LARGE SCALE GENOMIC DNA]</scope>
    <source>
        <strain evidence="2">DSM 4002</strain>
    </source>
</reference>